<dbReference type="SUPFAM" id="SSF50998">
    <property type="entry name" value="Quinoprotein alcohol dehydrogenase-like"/>
    <property type="match status" value="2"/>
</dbReference>
<dbReference type="InterPro" id="IPR027417">
    <property type="entry name" value="P-loop_NTPase"/>
</dbReference>
<dbReference type="Pfam" id="PF05729">
    <property type="entry name" value="NACHT"/>
    <property type="match status" value="1"/>
</dbReference>
<dbReference type="Pfam" id="PF00400">
    <property type="entry name" value="WD40"/>
    <property type="match status" value="1"/>
</dbReference>
<evidence type="ECO:0000259" key="6">
    <source>
        <dbReference type="Pfam" id="PF25469"/>
    </source>
</evidence>
<dbReference type="SUPFAM" id="SSF52540">
    <property type="entry name" value="P-loop containing nucleoside triphosphate hydrolases"/>
    <property type="match status" value="1"/>
</dbReference>
<keyword evidence="2" id="KW-0677">Repeat</keyword>
<evidence type="ECO:0000256" key="3">
    <source>
        <dbReference type="PROSITE-ProRule" id="PRU00221"/>
    </source>
</evidence>
<feature type="compositionally biased region" description="Polar residues" evidence="4">
    <location>
        <begin position="76"/>
        <end position="85"/>
    </location>
</feature>
<dbReference type="InterPro" id="IPR011047">
    <property type="entry name" value="Quinoprotein_ADH-like_sf"/>
</dbReference>
<reference evidence="7" key="1">
    <citation type="submission" date="2023-01" db="EMBL/GenBank/DDBJ databases">
        <title>Genome assembly of the deep-sea coral Lophelia pertusa.</title>
        <authorList>
            <person name="Herrera S."/>
            <person name="Cordes E."/>
        </authorList>
    </citation>
    <scope>NUCLEOTIDE SEQUENCE</scope>
    <source>
        <strain evidence="7">USNM1676648</strain>
        <tissue evidence="7">Polyp</tissue>
    </source>
</reference>
<proteinExistence type="predicted"/>
<dbReference type="Gene3D" id="3.40.50.300">
    <property type="entry name" value="P-loop containing nucleotide triphosphate hydrolases"/>
    <property type="match status" value="1"/>
</dbReference>
<feature type="repeat" description="WD" evidence="3">
    <location>
        <begin position="1119"/>
        <end position="1151"/>
    </location>
</feature>
<dbReference type="PROSITE" id="PS50082">
    <property type="entry name" value="WD_REPEATS_2"/>
    <property type="match status" value="2"/>
</dbReference>
<accession>A0A9W9Y7G4</accession>
<dbReference type="Gene3D" id="2.130.10.10">
    <property type="entry name" value="YVTN repeat-like/Quinoprotein amine dehydrogenase"/>
    <property type="match status" value="3"/>
</dbReference>
<keyword evidence="8" id="KW-1185">Reference proteome</keyword>
<evidence type="ECO:0000256" key="2">
    <source>
        <dbReference type="ARBA" id="ARBA00022737"/>
    </source>
</evidence>
<name>A0A9W9Y7G4_9CNID</name>
<dbReference type="PANTHER" id="PTHR19871:SF14">
    <property type="entry name" value="DUF4062 DOMAIN-CONTAINING PROTEIN"/>
    <property type="match status" value="1"/>
</dbReference>
<dbReference type="EMBL" id="MU827840">
    <property type="protein sequence ID" value="KAJ7319158.1"/>
    <property type="molecule type" value="Genomic_DNA"/>
</dbReference>
<dbReference type="SMART" id="SM00320">
    <property type="entry name" value="WD40"/>
    <property type="match status" value="5"/>
</dbReference>
<organism evidence="7 8">
    <name type="scientific">Desmophyllum pertusum</name>
    <dbReference type="NCBI Taxonomy" id="174260"/>
    <lineage>
        <taxon>Eukaryota</taxon>
        <taxon>Metazoa</taxon>
        <taxon>Cnidaria</taxon>
        <taxon>Anthozoa</taxon>
        <taxon>Hexacorallia</taxon>
        <taxon>Scleractinia</taxon>
        <taxon>Caryophylliina</taxon>
        <taxon>Caryophylliidae</taxon>
        <taxon>Desmophyllum</taxon>
    </lineage>
</organism>
<comment type="caution">
    <text evidence="7">The sequence shown here is derived from an EMBL/GenBank/DDBJ whole genome shotgun (WGS) entry which is preliminary data.</text>
</comment>
<feature type="compositionally biased region" description="Polar residues" evidence="4">
    <location>
        <begin position="12"/>
        <end position="28"/>
    </location>
</feature>
<feature type="compositionally biased region" description="Basic and acidic residues" evidence="4">
    <location>
        <begin position="111"/>
        <end position="127"/>
    </location>
</feature>
<dbReference type="OrthoDB" id="2325716at2759"/>
<keyword evidence="1 3" id="KW-0853">WD repeat</keyword>
<sequence>MGCCVSKGKAVGSSSDDNLEAGQQNPTISDKGASDASLHALELQKIPSSQQLEASNEDFHLSLPQYETPDHEQHQKSVPGSSSSLDELCGRKKNKPDKEERFSKLSKKLFGKKDKEDSGHGDDEISKSTENIPNGKETTLEEKDVDIEICPIDHVPDNDEPDIDIYPLDEVAPASVDLVDNHLPNGLNDKDASSDLETRNGKDIVDGNGSVNVETVAINHVDVGGTATSTENQLASDDLYQEVLSGNMDVTIPNTAKIVRLFTSSTFTDTRVERNALMSRVYPKLRDFCREQGYEFQVVDMCWGVRDPCTDDHMISDISLQELRACQELSTGPNFVTFLSHKYGYRPFPHNILATEFDSLSAVIEDEDDKHLLQVWFKLDNNAVPPEYVLQPISTQFEDFVDPPSTEAKQQAVRDWWDIFLKLQNALRKAAVKALTIKDAAHKYLQSNSEEEIKQGILQDNSPNSQAFWFQRNITDMKDHVKNNSAAKYVDIEEVPQKLRGKGDAKVVDKSAKMLLKSLKEKQIPKALDKSNIVSYNIKWGEKGVDTHSNEEHAQYIDTLCKDFFSKMKDSIDKAIKERKNSKLDDKFFEEVVQHAVSCKKLCSSSCVPSKALDLIKSYITRPSNSPLVIHGQQGSGKTSLVAMAANASQSWLGSEVAVIVRFLGTTHHSSKVHSLLQSICHQLCVVFKLDCKNVPQDYHNLVKEFHSLLRHASASQPLVLYLDSLDQLRSYNIRRELSWLPSKLPPHVKIVLTCLTGDQAFSSLQGIVPDDNHFLEVPDLTDGEAVDILKAVLYLKLALEQAVQWKSYTVLEEASLGVSVRQMIISLFERLEIKYGREFLHHTLAYITASRRGISEAELQDILSCDDVVLDKVFSKWTPPLRRVPPSLWARIKADIGPFLAVHVENGVRLITWAHQHFHDVAMERYLFSEEKELCRFHSELADYFIGRWTQGAKKGDGKGSVEDRHVSPQPLQFSDNVFNYRKLNEMPFHLLKSDDFERLKQSALCNYEFLLVKLKATSVHDIIDDFIEALAVKPDDPDLKLVFETLQLSMEALNVSAEQLSSQLIGRLSSSRSPSPFIARLLRQAHHPSNPVLIPNIRCLERPGGKLVHSLPGLHGSLVVSQDGCKAMNGSDDQMITLWDVKSSQIEKTLDTSRPIGCVDFCLDEQFAIASCQRSLQFWNLDKAQMVWEIPSTETPAPIAVAGIRDTLVAILDNIIKFVNLSDGTLTRDFVDKKFLHDKIAGQGDSVALASSTAGYTRIYDLKTKDIRLSIQACGEDSDDVVSKVILTPFNGGQLIASSEKSCGVRVFELTSGKCLHVLGPDILYPTVTKDGRHMLCTNSFNDIAIWNLETAVKEKQMLKHPPTTTIVQVSCVDLKMVVTVSDDLMARVWDLEAQAGSEVSFEDNKDKNSIQQLVLIKSSVQKQVITKSKTPGPICVWNLSSCQIIRTLNNTNADEVLVVDDTRAVIRSGTRLAIIDLQEGKLIKHMRSDFTAKTDKVHRHASSLYKRRDLALRLAESPRVAAVSTNLKFSDCALVGTTHVLILSKDRLYLKLASLETGELVMKLKSGLNAIIETVMVSGNGLVAVCSCENAPLIVWDLREKAKRYTLQISGHYPRLTTADISFNGHYLVDVMKLDKTHKSVVTWDLETGKVKHIIGQGMNVWNVASSSLSMRMVVAGKIGAKETLRVFDLVTGEFYHQLNGHTEPVKGVCLSRDGKRALTYVPLGVRDRTIRIWDLISGTLLACFTPDLPVSSCILTDDGDQVVMVINKSRPIVSLTLSHEVGSRELSVDVSNPYFSHPTLHGAVFDMSEELKWDGDDGESENENEMKLKLLYDIVCHDDNFMNIYRGGS</sequence>
<evidence type="ECO:0000313" key="8">
    <source>
        <dbReference type="Proteomes" id="UP001163046"/>
    </source>
</evidence>
<feature type="repeat" description="WD" evidence="3">
    <location>
        <begin position="1702"/>
        <end position="1747"/>
    </location>
</feature>
<dbReference type="PANTHER" id="PTHR19871">
    <property type="entry name" value="BETA TRANSDUCIN-RELATED PROTEIN"/>
    <property type="match status" value="1"/>
</dbReference>
<gene>
    <name evidence="7" type="primary">NWD2_2</name>
    <name evidence="7" type="ORF">OS493_036671</name>
</gene>
<dbReference type="InterPro" id="IPR052752">
    <property type="entry name" value="NACHT-WD_repeat"/>
</dbReference>
<evidence type="ECO:0000256" key="1">
    <source>
        <dbReference type="ARBA" id="ARBA00022574"/>
    </source>
</evidence>
<evidence type="ECO:0000313" key="7">
    <source>
        <dbReference type="EMBL" id="KAJ7319158.1"/>
    </source>
</evidence>
<dbReference type="InterPro" id="IPR007111">
    <property type="entry name" value="NACHT_NTPase"/>
</dbReference>
<feature type="domain" description="NWD1/2-like winged helix-turn-helix" evidence="6">
    <location>
        <begin position="822"/>
        <end position="932"/>
    </location>
</feature>
<dbReference type="InterPro" id="IPR057588">
    <property type="entry name" value="NWD1/2-like_WH"/>
</dbReference>
<dbReference type="Proteomes" id="UP001163046">
    <property type="component" value="Unassembled WGS sequence"/>
</dbReference>
<dbReference type="InterPro" id="IPR001680">
    <property type="entry name" value="WD40_rpt"/>
</dbReference>
<dbReference type="Pfam" id="PF25469">
    <property type="entry name" value="WHD_NWD1"/>
    <property type="match status" value="1"/>
</dbReference>
<feature type="domain" description="NACHT" evidence="5">
    <location>
        <begin position="627"/>
        <end position="783"/>
    </location>
</feature>
<evidence type="ECO:0000256" key="4">
    <source>
        <dbReference type="SAM" id="MobiDB-lite"/>
    </source>
</evidence>
<feature type="region of interest" description="Disordered" evidence="4">
    <location>
        <begin position="1"/>
        <end position="147"/>
    </location>
</feature>
<dbReference type="InterPro" id="IPR015943">
    <property type="entry name" value="WD40/YVTN_repeat-like_dom_sf"/>
</dbReference>
<protein>
    <submittedName>
        <fullName evidence="7">NACHT and WD repeat domain-containing protein 2</fullName>
    </submittedName>
</protein>
<evidence type="ECO:0000259" key="5">
    <source>
        <dbReference type="Pfam" id="PF05729"/>
    </source>
</evidence>